<comment type="caution">
    <text evidence="1">The sequence shown here is derived from an EMBL/GenBank/DDBJ whole genome shotgun (WGS) entry which is preliminary data.</text>
</comment>
<accession>A0A916ZM11</accession>
<proteinExistence type="predicted"/>
<reference evidence="1 2" key="1">
    <citation type="journal article" date="2014" name="Int. J. Syst. Evol. Microbiol.">
        <title>Complete genome sequence of Corynebacterium casei LMG S-19264T (=DSM 44701T), isolated from a smear-ripened cheese.</title>
        <authorList>
            <consortium name="US DOE Joint Genome Institute (JGI-PGF)"/>
            <person name="Walter F."/>
            <person name="Albersmeier A."/>
            <person name="Kalinowski J."/>
            <person name="Ruckert C."/>
        </authorList>
    </citation>
    <scope>NUCLEOTIDE SEQUENCE [LARGE SCALE GENOMIC DNA]</scope>
    <source>
        <strain evidence="1 2">CGMCC 1.12925</strain>
    </source>
</reference>
<dbReference type="AlphaFoldDB" id="A0A916ZM11"/>
<dbReference type="Pfam" id="PF13578">
    <property type="entry name" value="Methyltransf_24"/>
    <property type="match status" value="1"/>
</dbReference>
<organism evidence="1 2">
    <name type="scientific">Psychroflexus salis</name>
    <dbReference type="NCBI Taxonomy" id="1526574"/>
    <lineage>
        <taxon>Bacteria</taxon>
        <taxon>Pseudomonadati</taxon>
        <taxon>Bacteroidota</taxon>
        <taxon>Flavobacteriia</taxon>
        <taxon>Flavobacteriales</taxon>
        <taxon>Flavobacteriaceae</taxon>
        <taxon>Psychroflexus</taxon>
    </lineage>
</organism>
<dbReference type="Gene3D" id="3.40.50.150">
    <property type="entry name" value="Vaccinia Virus protein VP39"/>
    <property type="match status" value="1"/>
</dbReference>
<dbReference type="EMBL" id="BMGL01000001">
    <property type="protein sequence ID" value="GGE03696.1"/>
    <property type="molecule type" value="Genomic_DNA"/>
</dbReference>
<sequence length="257" mass="29982">MWFQIKAYIWFLLTSKNQHGIHSPFVYQLITKCFYDKSHYPIYHKWKAVQQTYFKSKKTFNMYDAGAGSRVFKNTQRKVSAVAKNAGITYKRAKLLYRISKYLHIKKALELGTSLGLGSIALGLNNQLELTTVEACSTTSQFAKSAAESLKLKNIQFSNEAFESYLENLSIHTKFDLIFIDGNHQKEATLTYFSKLLPHTHNDSIVILDDIHWSKGMQDAWKEIKQNPQVRVSIDTFFWGMIFFRKEQEKEHFKIRV</sequence>
<dbReference type="RefSeq" id="WP_188404856.1">
    <property type="nucleotide sequence ID" value="NZ_BMGL01000001.1"/>
</dbReference>
<dbReference type="Proteomes" id="UP000599688">
    <property type="component" value="Unassembled WGS sequence"/>
</dbReference>
<name>A0A916ZM11_9FLAO</name>
<gene>
    <name evidence="1" type="ORF">GCM10010831_01610</name>
</gene>
<dbReference type="SUPFAM" id="SSF53335">
    <property type="entry name" value="S-adenosyl-L-methionine-dependent methyltransferases"/>
    <property type="match status" value="1"/>
</dbReference>
<evidence type="ECO:0000313" key="2">
    <source>
        <dbReference type="Proteomes" id="UP000599688"/>
    </source>
</evidence>
<protein>
    <submittedName>
        <fullName evidence="1">O-methyltransferase</fullName>
    </submittedName>
</protein>
<keyword evidence="2" id="KW-1185">Reference proteome</keyword>
<evidence type="ECO:0000313" key="1">
    <source>
        <dbReference type="EMBL" id="GGE03696.1"/>
    </source>
</evidence>
<dbReference type="InterPro" id="IPR029063">
    <property type="entry name" value="SAM-dependent_MTases_sf"/>
</dbReference>